<gene>
    <name evidence="2" type="primary">Khnyn</name>
    <name evidence="2" type="ORF">L345_02380</name>
</gene>
<reference evidence="2 3" key="1">
    <citation type="journal article" date="2013" name="Proc. Natl. Acad. Sci. U.S.A.">
        <title>The king cobra genome reveals dynamic gene evolution and adaptation in the snake venom system.</title>
        <authorList>
            <person name="Vonk F.J."/>
            <person name="Casewell N.R."/>
            <person name="Henkel C.V."/>
            <person name="Heimberg A.M."/>
            <person name="Jansen H.J."/>
            <person name="McCleary R.J."/>
            <person name="Kerkkamp H.M."/>
            <person name="Vos R.A."/>
            <person name="Guerreiro I."/>
            <person name="Calvete J.J."/>
            <person name="Wuster W."/>
            <person name="Woods A.E."/>
            <person name="Logan J.M."/>
            <person name="Harrison R.A."/>
            <person name="Castoe T.A."/>
            <person name="de Koning A.P."/>
            <person name="Pollock D.D."/>
            <person name="Yandell M."/>
            <person name="Calderon D."/>
            <person name="Renjifo C."/>
            <person name="Currier R.B."/>
            <person name="Salgado D."/>
            <person name="Pla D."/>
            <person name="Sanz L."/>
            <person name="Hyder A.S."/>
            <person name="Ribeiro J.M."/>
            <person name="Arntzen J.W."/>
            <person name="van den Thillart G.E."/>
            <person name="Boetzer M."/>
            <person name="Pirovano W."/>
            <person name="Dirks R.P."/>
            <person name="Spaink H.P."/>
            <person name="Duboule D."/>
            <person name="McGlinn E."/>
            <person name="Kini R.M."/>
            <person name="Richardson M.K."/>
        </authorList>
    </citation>
    <scope>NUCLEOTIDE SEQUENCE</scope>
    <source>
        <tissue evidence="2">Blood</tissue>
    </source>
</reference>
<dbReference type="AlphaFoldDB" id="V8PBS8"/>
<dbReference type="InterPro" id="IPR051101">
    <property type="entry name" value="ZC3H12/N4BP1_RNase_Reg"/>
</dbReference>
<dbReference type="PANTHER" id="PTHR12876">
    <property type="entry name" value="N4BP1-RELATED"/>
    <property type="match status" value="1"/>
</dbReference>
<dbReference type="InterPro" id="IPR021869">
    <property type="entry name" value="RNase_Zc3h12_NYN"/>
</dbReference>
<feature type="domain" description="RNase NYN" evidence="1">
    <location>
        <begin position="1"/>
        <end position="45"/>
    </location>
</feature>
<evidence type="ECO:0000259" key="1">
    <source>
        <dbReference type="Pfam" id="PF11977"/>
    </source>
</evidence>
<dbReference type="EMBL" id="AZIM01000311">
    <property type="protein sequence ID" value="ETE71800.1"/>
    <property type="molecule type" value="Genomic_DNA"/>
</dbReference>
<organism evidence="2 3">
    <name type="scientific">Ophiophagus hannah</name>
    <name type="common">King cobra</name>
    <name type="synonym">Naja hannah</name>
    <dbReference type="NCBI Taxonomy" id="8665"/>
    <lineage>
        <taxon>Eukaryota</taxon>
        <taxon>Metazoa</taxon>
        <taxon>Chordata</taxon>
        <taxon>Craniata</taxon>
        <taxon>Vertebrata</taxon>
        <taxon>Euteleostomi</taxon>
        <taxon>Lepidosauria</taxon>
        <taxon>Squamata</taxon>
        <taxon>Bifurcata</taxon>
        <taxon>Unidentata</taxon>
        <taxon>Episquamata</taxon>
        <taxon>Toxicofera</taxon>
        <taxon>Serpentes</taxon>
        <taxon>Colubroidea</taxon>
        <taxon>Elapidae</taxon>
        <taxon>Elapinae</taxon>
        <taxon>Ophiophagus</taxon>
    </lineage>
</organism>
<proteinExistence type="predicted"/>
<dbReference type="Proteomes" id="UP000018936">
    <property type="component" value="Unassembled WGS sequence"/>
</dbReference>
<evidence type="ECO:0000313" key="2">
    <source>
        <dbReference type="EMBL" id="ETE71800.1"/>
    </source>
</evidence>
<dbReference type="GO" id="GO:0005634">
    <property type="term" value="C:nucleus"/>
    <property type="evidence" value="ECO:0007669"/>
    <property type="project" value="TreeGrafter"/>
</dbReference>
<keyword evidence="3" id="KW-1185">Reference proteome</keyword>
<comment type="caution">
    <text evidence="2">The sequence shown here is derived from an EMBL/GenBank/DDBJ whole genome shotgun (WGS) entry which is preliminary data.</text>
</comment>
<sequence>MPHGLNQFFSCRGIALAVQYFWDRGHREVNVLVPAYRMEEDSNVRGILIKSRMAEKCIEST</sequence>
<dbReference type="Gene3D" id="3.40.50.11980">
    <property type="match status" value="1"/>
</dbReference>
<dbReference type="GO" id="GO:0004521">
    <property type="term" value="F:RNA endonuclease activity"/>
    <property type="evidence" value="ECO:0007669"/>
    <property type="project" value="TreeGrafter"/>
</dbReference>
<dbReference type="PANTHER" id="PTHR12876:SF28">
    <property type="entry name" value="PROTEIN KHNYN"/>
    <property type="match status" value="1"/>
</dbReference>
<evidence type="ECO:0000313" key="3">
    <source>
        <dbReference type="Proteomes" id="UP000018936"/>
    </source>
</evidence>
<name>V8PBS8_OPHHA</name>
<dbReference type="OrthoDB" id="392925at2759"/>
<dbReference type="GO" id="GO:0036464">
    <property type="term" value="C:cytoplasmic ribonucleoprotein granule"/>
    <property type="evidence" value="ECO:0007669"/>
    <property type="project" value="TreeGrafter"/>
</dbReference>
<feature type="non-terminal residue" evidence="2">
    <location>
        <position position="61"/>
    </location>
</feature>
<feature type="non-terminal residue" evidence="2">
    <location>
        <position position="1"/>
    </location>
</feature>
<dbReference type="Pfam" id="PF11977">
    <property type="entry name" value="RNase_Zc3h12a"/>
    <property type="match status" value="1"/>
</dbReference>
<protein>
    <submittedName>
        <fullName evidence="2">Protein KHNYN</fullName>
    </submittedName>
</protein>
<accession>V8PBS8</accession>
<dbReference type="GO" id="GO:0003729">
    <property type="term" value="F:mRNA binding"/>
    <property type="evidence" value="ECO:0007669"/>
    <property type="project" value="TreeGrafter"/>
</dbReference>